<comment type="caution">
    <text evidence="2">The sequence shown here is derived from an EMBL/GenBank/DDBJ whole genome shotgun (WGS) entry which is preliminary data.</text>
</comment>
<feature type="region of interest" description="Disordered" evidence="1">
    <location>
        <begin position="125"/>
        <end position="176"/>
    </location>
</feature>
<evidence type="ECO:0000256" key="1">
    <source>
        <dbReference type="SAM" id="MobiDB-lite"/>
    </source>
</evidence>
<dbReference type="EMBL" id="VEVO01000005">
    <property type="protein sequence ID" value="KAF0041661.1"/>
    <property type="molecule type" value="Genomic_DNA"/>
</dbReference>
<name>A0A6A4TFM6_SCOMX</name>
<feature type="region of interest" description="Disordered" evidence="1">
    <location>
        <begin position="25"/>
        <end position="51"/>
    </location>
</feature>
<dbReference type="Proteomes" id="UP000438429">
    <property type="component" value="Unassembled WGS sequence"/>
</dbReference>
<gene>
    <name evidence="2" type="ORF">F2P81_005193</name>
</gene>
<reference evidence="2 3" key="1">
    <citation type="submission" date="2019-06" db="EMBL/GenBank/DDBJ databases">
        <title>Draft genomes of female and male turbot (Scophthalmus maximus).</title>
        <authorList>
            <person name="Xu H."/>
            <person name="Xu X.-W."/>
            <person name="Shao C."/>
            <person name="Chen S."/>
        </authorList>
    </citation>
    <scope>NUCLEOTIDE SEQUENCE [LARGE SCALE GENOMIC DNA]</scope>
    <source>
        <strain evidence="2">Ysfricsl-2016a</strain>
        <tissue evidence="2">Blood</tissue>
    </source>
</reference>
<sequence length="204" mass="22816">MELRQPPLEAHYSPLVVNVEQLQQPGATRTKEGGMNNRAESRKQQQAETADGPEEAVIRIIIFVLSGEHCRDIVDVPIPSKPHTRQVMFVDLCQLVPAGVRAATLHLLPAVTWLLRDHTPALSAGSTCRPQEKPLVGFPNPRQRAWRSPTRIHSDHQSRRCSRLGAPESEERKTPASGLSVVLLPFEFKVRFPLENSTTSETKR</sequence>
<organism evidence="2 3">
    <name type="scientific">Scophthalmus maximus</name>
    <name type="common">Turbot</name>
    <name type="synonym">Psetta maxima</name>
    <dbReference type="NCBI Taxonomy" id="52904"/>
    <lineage>
        <taxon>Eukaryota</taxon>
        <taxon>Metazoa</taxon>
        <taxon>Chordata</taxon>
        <taxon>Craniata</taxon>
        <taxon>Vertebrata</taxon>
        <taxon>Euteleostomi</taxon>
        <taxon>Actinopterygii</taxon>
        <taxon>Neopterygii</taxon>
        <taxon>Teleostei</taxon>
        <taxon>Neoteleostei</taxon>
        <taxon>Acanthomorphata</taxon>
        <taxon>Carangaria</taxon>
        <taxon>Pleuronectiformes</taxon>
        <taxon>Pleuronectoidei</taxon>
        <taxon>Scophthalmidae</taxon>
        <taxon>Scophthalmus</taxon>
    </lineage>
</organism>
<protein>
    <submittedName>
        <fullName evidence="2">Uncharacterized protein</fullName>
    </submittedName>
</protein>
<accession>A0A6A4TFM6</accession>
<evidence type="ECO:0000313" key="3">
    <source>
        <dbReference type="Proteomes" id="UP000438429"/>
    </source>
</evidence>
<evidence type="ECO:0000313" key="2">
    <source>
        <dbReference type="EMBL" id="KAF0041661.1"/>
    </source>
</evidence>
<dbReference type="AlphaFoldDB" id="A0A6A4TFM6"/>
<proteinExistence type="predicted"/>